<protein>
    <submittedName>
        <fullName evidence="1">Uncharacterized protein</fullName>
    </submittedName>
</protein>
<gene>
    <name evidence="1" type="ORF">PAHAL_8G115800</name>
</gene>
<dbReference type="AlphaFoldDB" id="A0A2T8I8J5"/>
<organism evidence="1">
    <name type="scientific">Panicum hallii</name>
    <dbReference type="NCBI Taxonomy" id="206008"/>
    <lineage>
        <taxon>Eukaryota</taxon>
        <taxon>Viridiplantae</taxon>
        <taxon>Streptophyta</taxon>
        <taxon>Embryophyta</taxon>
        <taxon>Tracheophyta</taxon>
        <taxon>Spermatophyta</taxon>
        <taxon>Magnoliopsida</taxon>
        <taxon>Liliopsida</taxon>
        <taxon>Poales</taxon>
        <taxon>Poaceae</taxon>
        <taxon>PACMAD clade</taxon>
        <taxon>Panicoideae</taxon>
        <taxon>Panicodae</taxon>
        <taxon>Paniceae</taxon>
        <taxon>Panicinae</taxon>
        <taxon>Panicum</taxon>
        <taxon>Panicum sect. Panicum</taxon>
    </lineage>
</organism>
<accession>A0A2T8I8J5</accession>
<proteinExistence type="predicted"/>
<dbReference type="Gramene" id="PVH33993">
    <property type="protein sequence ID" value="PVH33993"/>
    <property type="gene ID" value="PAHAL_8G115800"/>
</dbReference>
<name>A0A2T8I8J5_9POAL</name>
<dbReference type="EMBL" id="CM008053">
    <property type="protein sequence ID" value="PVH33993.1"/>
    <property type="molecule type" value="Genomic_DNA"/>
</dbReference>
<reference evidence="1" key="1">
    <citation type="submission" date="2018-04" db="EMBL/GenBank/DDBJ databases">
        <title>WGS assembly of Panicum hallii.</title>
        <authorList>
            <person name="Lovell J."/>
            <person name="Jenkins J."/>
            <person name="Lowry D."/>
            <person name="Mamidi S."/>
            <person name="Sreedasyam A."/>
            <person name="Weng X."/>
            <person name="Barry K."/>
            <person name="Bonette J."/>
            <person name="Campitelli B."/>
            <person name="Daum C."/>
            <person name="Gordon S."/>
            <person name="Gould B."/>
            <person name="Lipzen A."/>
            <person name="Macqueen A."/>
            <person name="Palacio-Mejia J."/>
            <person name="Plott C."/>
            <person name="Shakirov E."/>
            <person name="Shu S."/>
            <person name="Yoshinaga Y."/>
            <person name="Zane M."/>
            <person name="Rokhsar D."/>
            <person name="Grimwood J."/>
            <person name="Schmutz J."/>
            <person name="Juenger T."/>
        </authorList>
    </citation>
    <scope>NUCLEOTIDE SEQUENCE [LARGE SCALE GENOMIC DNA]</scope>
    <source>
        <strain evidence="1">FIL2</strain>
    </source>
</reference>
<sequence>MCYTSLVNPTLREELCEVSPPRCYTSTPWPSTILIPFPCGGGNRPLETSRGSPDTWVLNGQHLAV</sequence>
<dbReference type="Proteomes" id="UP000243499">
    <property type="component" value="Chromosome 8"/>
</dbReference>
<evidence type="ECO:0000313" key="1">
    <source>
        <dbReference type="EMBL" id="PVH33993.1"/>
    </source>
</evidence>